<dbReference type="GO" id="GO:0004176">
    <property type="term" value="F:ATP-dependent peptidase activity"/>
    <property type="evidence" value="ECO:0007669"/>
    <property type="project" value="InterPro"/>
</dbReference>
<dbReference type="InterPro" id="IPR020568">
    <property type="entry name" value="Ribosomal_Su5_D2-typ_SF"/>
</dbReference>
<dbReference type="EMBL" id="SMKI01000423">
    <property type="protein sequence ID" value="TDC67428.1"/>
    <property type="molecule type" value="Genomic_DNA"/>
</dbReference>
<feature type="transmembrane region" description="Helical" evidence="1">
    <location>
        <begin position="24"/>
        <end position="47"/>
    </location>
</feature>
<keyword evidence="1" id="KW-0472">Membrane</keyword>
<evidence type="ECO:0000256" key="1">
    <source>
        <dbReference type="SAM" id="Phobius"/>
    </source>
</evidence>
<keyword evidence="1" id="KW-0812">Transmembrane</keyword>
<dbReference type="OrthoDB" id="2356897at2"/>
<dbReference type="InterPro" id="IPR008269">
    <property type="entry name" value="Lon_proteolytic"/>
</dbReference>
<comment type="caution">
    <text evidence="3">The sequence shown here is derived from an EMBL/GenBank/DDBJ whole genome shotgun (WGS) entry which is preliminary data.</text>
</comment>
<gene>
    <name evidence="3" type="ORF">E1283_28930</name>
</gene>
<dbReference type="SUPFAM" id="SSF54211">
    <property type="entry name" value="Ribosomal protein S5 domain 2-like"/>
    <property type="match status" value="1"/>
</dbReference>
<protein>
    <recommendedName>
        <fullName evidence="2">Lon proteolytic domain-containing protein</fullName>
    </recommendedName>
</protein>
<keyword evidence="4" id="KW-1185">Reference proteome</keyword>
<dbReference type="Proteomes" id="UP000295345">
    <property type="component" value="Unassembled WGS sequence"/>
</dbReference>
<evidence type="ECO:0000313" key="3">
    <source>
        <dbReference type="EMBL" id="TDC67428.1"/>
    </source>
</evidence>
<evidence type="ECO:0000313" key="4">
    <source>
        <dbReference type="Proteomes" id="UP000295345"/>
    </source>
</evidence>
<dbReference type="GO" id="GO:0006508">
    <property type="term" value="P:proteolysis"/>
    <property type="evidence" value="ECO:0007669"/>
    <property type="project" value="InterPro"/>
</dbReference>
<dbReference type="Pfam" id="PF05362">
    <property type="entry name" value="Lon_C"/>
    <property type="match status" value="1"/>
</dbReference>
<dbReference type="AlphaFoldDB" id="A0A4R4STK2"/>
<evidence type="ECO:0000259" key="2">
    <source>
        <dbReference type="Pfam" id="PF05362"/>
    </source>
</evidence>
<name>A0A4R4STK2_9ACTN</name>
<dbReference type="Gene3D" id="3.30.230.10">
    <property type="match status" value="1"/>
</dbReference>
<dbReference type="GO" id="GO:0004252">
    <property type="term" value="F:serine-type endopeptidase activity"/>
    <property type="evidence" value="ECO:0007669"/>
    <property type="project" value="InterPro"/>
</dbReference>
<sequence length="277" mass="28208">MPAAPAAPQDPVAVKTPRRGRRPLTLVLCGALVVALFAVVAIVPLPFSVTYPGSTADVLGEAEGQPVITVSGAPVRETEGELRLTTIVATGPDATIRLSDVISGYFADDRAVMPRSSVYPVGDSTREIREHNAQQMRESQDTAAAAALSYLGMDDSDVSVELNLPDVGGPSAGLLFSLGVVDLLAGDGRGGDLTGGRVIAGTGTIEADGTVGPVGGVPLKTRAAARDGATVFLVPRDECSDAQADLPDGLRLIPVTTLSGAVDDLRALAAGESVPSC</sequence>
<feature type="domain" description="Lon proteolytic" evidence="2">
    <location>
        <begin position="168"/>
        <end position="251"/>
    </location>
</feature>
<reference evidence="3 4" key="1">
    <citation type="submission" date="2019-03" db="EMBL/GenBank/DDBJ databases">
        <title>Draft genome sequences of novel Actinobacteria.</title>
        <authorList>
            <person name="Sahin N."/>
            <person name="Ay H."/>
            <person name="Saygin H."/>
        </authorList>
    </citation>
    <scope>NUCLEOTIDE SEQUENCE [LARGE SCALE GENOMIC DNA]</scope>
    <source>
        <strain evidence="3 4">DSM 41900</strain>
    </source>
</reference>
<organism evidence="3 4">
    <name type="scientific">Streptomyces hainanensis</name>
    <dbReference type="NCBI Taxonomy" id="402648"/>
    <lineage>
        <taxon>Bacteria</taxon>
        <taxon>Bacillati</taxon>
        <taxon>Actinomycetota</taxon>
        <taxon>Actinomycetes</taxon>
        <taxon>Kitasatosporales</taxon>
        <taxon>Streptomycetaceae</taxon>
        <taxon>Streptomyces</taxon>
    </lineage>
</organism>
<dbReference type="InterPro" id="IPR014721">
    <property type="entry name" value="Ribsml_uS5_D2-typ_fold_subgr"/>
</dbReference>
<proteinExistence type="predicted"/>
<accession>A0A4R4STK2</accession>
<keyword evidence="1" id="KW-1133">Transmembrane helix</keyword>
<dbReference type="RefSeq" id="WP_132821128.1">
    <property type="nucleotide sequence ID" value="NZ_SMKI01000423.1"/>
</dbReference>